<evidence type="ECO:0000256" key="2">
    <source>
        <dbReference type="ARBA" id="ARBA00004210"/>
    </source>
</evidence>
<dbReference type="GeneTree" id="ENSGT00940000158086"/>
<dbReference type="SMART" id="SM00360">
    <property type="entry name" value="RRM"/>
    <property type="match status" value="1"/>
</dbReference>
<evidence type="ECO:0000259" key="7">
    <source>
        <dbReference type="PROSITE" id="PS50102"/>
    </source>
</evidence>
<evidence type="ECO:0000313" key="8">
    <source>
        <dbReference type="Ensembl" id="ENSXETP00000105145"/>
    </source>
</evidence>
<comment type="subcellular location">
    <subcellularLocation>
        <location evidence="2">Cytoplasm</location>
        <location evidence="2">Stress granule</location>
    </subcellularLocation>
    <subcellularLocation>
        <location evidence="1">Nucleus</location>
    </subcellularLocation>
</comment>
<name>A0A803JBC2_XENTR</name>
<dbReference type="Pfam" id="PF00076">
    <property type="entry name" value="RRM_1"/>
    <property type="match status" value="1"/>
</dbReference>
<keyword evidence="4 6" id="KW-0694">RNA-binding</keyword>
<keyword evidence="3" id="KW-0963">Cytoplasm</keyword>
<proteinExistence type="predicted"/>
<dbReference type="InterPro" id="IPR012677">
    <property type="entry name" value="Nucleotide-bd_a/b_plait_sf"/>
</dbReference>
<organism evidence="8">
    <name type="scientific">Xenopus tropicalis</name>
    <name type="common">Western clawed frog</name>
    <name type="synonym">Silurana tropicalis</name>
    <dbReference type="NCBI Taxonomy" id="8364"/>
    <lineage>
        <taxon>Eukaryota</taxon>
        <taxon>Metazoa</taxon>
        <taxon>Chordata</taxon>
        <taxon>Craniata</taxon>
        <taxon>Vertebrata</taxon>
        <taxon>Euteleostomi</taxon>
        <taxon>Amphibia</taxon>
        <taxon>Batrachia</taxon>
        <taxon>Anura</taxon>
        <taxon>Pipoidea</taxon>
        <taxon>Pipidae</taxon>
        <taxon>Xenopodinae</taxon>
        <taxon>Xenopus</taxon>
        <taxon>Silurana</taxon>
    </lineage>
</organism>
<keyword evidence="5" id="KW-0539">Nucleus</keyword>
<dbReference type="InterPro" id="IPR034787">
    <property type="entry name" value="RBPMS2_RRM"/>
</dbReference>
<dbReference type="InterPro" id="IPR000504">
    <property type="entry name" value="RRM_dom"/>
</dbReference>
<dbReference type="GO" id="GO:0005634">
    <property type="term" value="C:nucleus"/>
    <property type="evidence" value="ECO:0007669"/>
    <property type="project" value="UniProtKB-SubCell"/>
</dbReference>
<feature type="domain" description="RRM" evidence="7">
    <location>
        <begin position="18"/>
        <end position="95"/>
    </location>
</feature>
<evidence type="ECO:0000256" key="1">
    <source>
        <dbReference type="ARBA" id="ARBA00004123"/>
    </source>
</evidence>
<dbReference type="PANTHER" id="PTHR10501">
    <property type="entry name" value="U1 SMALL NUCLEAR RIBONUCLEOPROTEIN A/U2 SMALL NUCLEAR RIBONUCLEOPROTEIN B"/>
    <property type="match status" value="1"/>
</dbReference>
<dbReference type="CDD" id="cd12683">
    <property type="entry name" value="RRM_RBPMS2"/>
    <property type="match status" value="1"/>
</dbReference>
<evidence type="ECO:0000256" key="5">
    <source>
        <dbReference type="ARBA" id="ARBA00023242"/>
    </source>
</evidence>
<dbReference type="Gene3D" id="3.30.70.330">
    <property type="match status" value="1"/>
</dbReference>
<dbReference type="GO" id="GO:0003723">
    <property type="term" value="F:RNA binding"/>
    <property type="evidence" value="ECO:0007669"/>
    <property type="project" value="UniProtKB-UniRule"/>
</dbReference>
<dbReference type="FunFam" id="3.30.70.330:FF:000037">
    <property type="entry name" value="RNA-binding protein with multiple splicing 2"/>
    <property type="match status" value="1"/>
</dbReference>
<dbReference type="GO" id="GO:0042803">
    <property type="term" value="F:protein homodimerization activity"/>
    <property type="evidence" value="ECO:0007669"/>
    <property type="project" value="InterPro"/>
</dbReference>
<dbReference type="AlphaFoldDB" id="A0A803JBC2"/>
<evidence type="ECO:0000256" key="4">
    <source>
        <dbReference type="ARBA" id="ARBA00022884"/>
    </source>
</evidence>
<reference evidence="8" key="2">
    <citation type="submission" date="2021-03" db="UniProtKB">
        <authorList>
            <consortium name="Ensembl"/>
        </authorList>
    </citation>
    <scope>IDENTIFICATION</scope>
</reference>
<dbReference type="SUPFAM" id="SSF54928">
    <property type="entry name" value="RNA-binding domain, RBD"/>
    <property type="match status" value="1"/>
</dbReference>
<evidence type="ECO:0000256" key="6">
    <source>
        <dbReference type="PROSITE-ProRule" id="PRU00176"/>
    </source>
</evidence>
<dbReference type="PROSITE" id="PS50102">
    <property type="entry name" value="RRM"/>
    <property type="match status" value="1"/>
</dbReference>
<dbReference type="Bgee" id="ENSXETG00000037318">
    <property type="expression patterns" value="Expressed in heart and 18 other cell types or tissues"/>
</dbReference>
<sequence>MQRFQTGELLNAKIKTVRTLFVSGLPIDIKPRELYLLFRPFKGYEGSLIKLTSKQPVGFVTFDNRAGAEAAKNALNGIRFDPENPQTLRLEFAKANTKMAKNKLMATPNPTNLHPALGAHFIARDPCLHYADRCRNHTEQRCVGILHLKQPSRHGSLASFVRALWFLHTILRISFCALHELMCQAIN</sequence>
<evidence type="ECO:0000256" key="3">
    <source>
        <dbReference type="ARBA" id="ARBA00022490"/>
    </source>
</evidence>
<reference evidence="8" key="1">
    <citation type="journal article" date="2010" name="Science">
        <title>The genome of the Western clawed frog Xenopus tropicalis.</title>
        <authorList>
            <person name="Hellsten U."/>
            <person name="Harland R.M."/>
            <person name="Gilchrist M.J."/>
            <person name="Hendrix D."/>
            <person name="Jurka J."/>
            <person name="Kapitonov V."/>
            <person name="Ovcharenko I."/>
            <person name="Putnam N.H."/>
            <person name="Shu S."/>
            <person name="Taher L."/>
            <person name="Blitz I.L."/>
            <person name="Blumberg B."/>
            <person name="Dichmann D.S."/>
            <person name="Dubchak I."/>
            <person name="Amaya E."/>
            <person name="Detter J.C."/>
            <person name="Fletcher R."/>
            <person name="Gerhard D.S."/>
            <person name="Goodstein D."/>
            <person name="Graves T."/>
            <person name="Grigoriev I.V."/>
            <person name="Grimwood J."/>
            <person name="Kawashima T."/>
            <person name="Lindquist E."/>
            <person name="Lucas S.M."/>
            <person name="Mead P.E."/>
            <person name="Mitros T."/>
            <person name="Ogino H."/>
            <person name="Ohta Y."/>
            <person name="Poliakov A.V."/>
            <person name="Pollet N."/>
            <person name="Robert J."/>
            <person name="Salamov A."/>
            <person name="Sater A.K."/>
            <person name="Schmutz J."/>
            <person name="Terry A."/>
            <person name="Vize P.D."/>
            <person name="Warren W.C."/>
            <person name="Wells D."/>
            <person name="Wills A."/>
            <person name="Wilson R.K."/>
            <person name="Zimmerman L.B."/>
            <person name="Zorn A.M."/>
            <person name="Grainger R."/>
            <person name="Grammer T."/>
            <person name="Khokha M.K."/>
            <person name="Richardson P.M."/>
            <person name="Rokhsar D.S."/>
        </authorList>
    </citation>
    <scope>NUCLEOTIDE SEQUENCE [LARGE SCALE GENOMIC DNA]</scope>
    <source>
        <strain evidence="8">Nigerian</strain>
    </source>
</reference>
<dbReference type="Ensembl" id="ENSXETT00000113077">
    <property type="protein sequence ID" value="ENSXETP00000105145"/>
    <property type="gene ID" value="ENSXETG00000037318"/>
</dbReference>
<dbReference type="GO" id="GO:0010494">
    <property type="term" value="C:cytoplasmic stress granule"/>
    <property type="evidence" value="ECO:0007669"/>
    <property type="project" value="UniProtKB-SubCell"/>
</dbReference>
<accession>A0A803JBC2</accession>
<protein>
    <recommendedName>
        <fullName evidence="7">RRM domain-containing protein</fullName>
    </recommendedName>
</protein>
<dbReference type="InterPro" id="IPR035979">
    <property type="entry name" value="RBD_domain_sf"/>
</dbReference>